<comment type="similarity">
    <text evidence="1">Belongs to the ROK (NagC/XylR) family.</text>
</comment>
<proteinExistence type="inferred from homology"/>
<gene>
    <name evidence="2" type="ORF">HEQ75_25650</name>
</gene>
<dbReference type="InterPro" id="IPR036390">
    <property type="entry name" value="WH_DNA-bd_sf"/>
</dbReference>
<dbReference type="Pfam" id="PF13412">
    <property type="entry name" value="HTH_24"/>
    <property type="match status" value="1"/>
</dbReference>
<dbReference type="Gene3D" id="3.30.420.40">
    <property type="match status" value="2"/>
</dbReference>
<accession>A0ABX1EFG5</accession>
<dbReference type="SUPFAM" id="SSF46785">
    <property type="entry name" value="Winged helix' DNA-binding domain"/>
    <property type="match status" value="1"/>
</dbReference>
<keyword evidence="3" id="KW-1185">Reference proteome</keyword>
<dbReference type="InterPro" id="IPR036388">
    <property type="entry name" value="WH-like_DNA-bd_sf"/>
</dbReference>
<evidence type="ECO:0000256" key="1">
    <source>
        <dbReference type="ARBA" id="ARBA00006479"/>
    </source>
</evidence>
<comment type="caution">
    <text evidence="2">The sequence shown here is derived from an EMBL/GenBank/DDBJ whole genome shotgun (WGS) entry which is preliminary data.</text>
</comment>
<dbReference type="InterPro" id="IPR000600">
    <property type="entry name" value="ROK"/>
</dbReference>
<protein>
    <submittedName>
        <fullName evidence="2">ROK family transcriptional regulator</fullName>
    </submittedName>
</protein>
<name>A0ABX1EFG5_9PROT</name>
<dbReference type="Gene3D" id="1.10.10.10">
    <property type="entry name" value="Winged helix-like DNA-binding domain superfamily/Winged helix DNA-binding domain"/>
    <property type="match status" value="1"/>
</dbReference>
<evidence type="ECO:0000313" key="3">
    <source>
        <dbReference type="Proteomes" id="UP000787635"/>
    </source>
</evidence>
<evidence type="ECO:0000313" key="2">
    <source>
        <dbReference type="EMBL" id="NKC34267.1"/>
    </source>
</evidence>
<dbReference type="PANTHER" id="PTHR18964">
    <property type="entry name" value="ROK (REPRESSOR, ORF, KINASE) FAMILY"/>
    <property type="match status" value="1"/>
</dbReference>
<dbReference type="Pfam" id="PF00480">
    <property type="entry name" value="ROK"/>
    <property type="match status" value="1"/>
</dbReference>
<dbReference type="PANTHER" id="PTHR18964:SF149">
    <property type="entry name" value="BIFUNCTIONAL UDP-N-ACETYLGLUCOSAMINE 2-EPIMERASE_N-ACETYLMANNOSAMINE KINASE"/>
    <property type="match status" value="1"/>
</dbReference>
<organism evidence="2 3">
    <name type="scientific">Falsiroseomonas selenitidurans</name>
    <dbReference type="NCBI Taxonomy" id="2716335"/>
    <lineage>
        <taxon>Bacteria</taxon>
        <taxon>Pseudomonadati</taxon>
        <taxon>Pseudomonadota</taxon>
        <taxon>Alphaproteobacteria</taxon>
        <taxon>Acetobacterales</taxon>
        <taxon>Roseomonadaceae</taxon>
        <taxon>Falsiroseomonas</taxon>
    </lineage>
</organism>
<sequence>MREHNQGLVLGYIMRRAGLSRSEIAERVGLTEAAISRITRELIDSGLVREGSTQTGTPGQRGRRLVQLLPRSSGAFFLAISLSISDRRVALVDLAGERLAEARLPGALPRSYPALLDAIVGAVQQFLSGTNLPRARLLGLAAVTSGAVDSVAGRILDASLDVLRGRDLADDLGGRLNLPVVVDTVGRALGMAEALLAMRGNGTELRGPSFVGHVAFGLGTTILFNGVPVRSVADERLAGHIQVPGAQGRCVCGATGCLMTAAAGFGILGRLADDPGRAATWRDMRPHDLARAVAAANAGEARAAAVFREAGLVLGRTIFALGASVGPKRVILAGPVPEAGPFAHAAAAGLREGYERAGLAPPPLIMSRVDYLHAAELLAIVEFTLTRPLDLGPLLAAPEAPPL</sequence>
<dbReference type="EMBL" id="JAAVNE010000073">
    <property type="protein sequence ID" value="NKC34267.1"/>
    <property type="molecule type" value="Genomic_DNA"/>
</dbReference>
<reference evidence="2 3" key="1">
    <citation type="submission" date="2020-03" db="EMBL/GenBank/DDBJ databases">
        <title>Roseomonas selenitidurans sp. nov. isolated from urban soil.</title>
        <authorList>
            <person name="Liu H."/>
        </authorList>
    </citation>
    <scope>NUCLEOTIDE SEQUENCE [LARGE SCALE GENOMIC DNA]</scope>
    <source>
        <strain evidence="2 3">BU-1</strain>
    </source>
</reference>
<dbReference type="Proteomes" id="UP000787635">
    <property type="component" value="Unassembled WGS sequence"/>
</dbReference>
<dbReference type="InterPro" id="IPR043129">
    <property type="entry name" value="ATPase_NBD"/>
</dbReference>
<dbReference type="RefSeq" id="WP_168034980.1">
    <property type="nucleotide sequence ID" value="NZ_JAAVNE010000073.1"/>
</dbReference>
<dbReference type="SUPFAM" id="SSF53067">
    <property type="entry name" value="Actin-like ATPase domain"/>
    <property type="match status" value="1"/>
</dbReference>